<protein>
    <recommendedName>
        <fullName evidence="2">NECAP PHear domain-containing protein</fullName>
    </recommendedName>
</protein>
<dbReference type="GO" id="GO:0006897">
    <property type="term" value="P:endocytosis"/>
    <property type="evidence" value="ECO:0007669"/>
    <property type="project" value="InterPro"/>
</dbReference>
<dbReference type="SUPFAM" id="SSF50729">
    <property type="entry name" value="PH domain-like"/>
    <property type="match status" value="1"/>
</dbReference>
<proteinExistence type="predicted"/>
<feature type="region of interest" description="Disordered" evidence="1">
    <location>
        <begin position="1"/>
        <end position="30"/>
    </location>
</feature>
<comment type="caution">
    <text evidence="3">The sequence shown here is derived from an EMBL/GenBank/DDBJ whole genome shotgun (WGS) entry which is preliminary data.</text>
</comment>
<keyword evidence="4" id="KW-1185">Reference proteome</keyword>
<dbReference type="Proteomes" id="UP001271007">
    <property type="component" value="Unassembled WGS sequence"/>
</dbReference>
<feature type="compositionally biased region" description="Basic and acidic residues" evidence="1">
    <location>
        <begin position="182"/>
        <end position="195"/>
    </location>
</feature>
<dbReference type="PANTHER" id="PTHR12847:SF9">
    <property type="entry name" value="NECAP-LIKE PROTEIN CG9132"/>
    <property type="match status" value="1"/>
</dbReference>
<feature type="domain" description="NECAP PHear" evidence="2">
    <location>
        <begin position="37"/>
        <end position="200"/>
    </location>
</feature>
<accession>A0AAJ0DG87</accession>
<dbReference type="Gene3D" id="2.30.29.30">
    <property type="entry name" value="Pleckstrin-homology domain (PH domain)/Phosphotyrosine-binding domain (PTB)"/>
    <property type="match status" value="1"/>
</dbReference>
<evidence type="ECO:0000313" key="3">
    <source>
        <dbReference type="EMBL" id="KAK3049731.1"/>
    </source>
</evidence>
<feature type="compositionally biased region" description="Acidic residues" evidence="1">
    <location>
        <begin position="258"/>
        <end position="268"/>
    </location>
</feature>
<dbReference type="GO" id="GO:0030125">
    <property type="term" value="C:clathrin vesicle coat"/>
    <property type="evidence" value="ECO:0007669"/>
    <property type="project" value="TreeGrafter"/>
</dbReference>
<sequence>MWLPRGENNSTAGEIFEHKNAMPTDPATSRPLPDSAIQRIVFLTPLVHIYTIPPLTSTRGFSASTWTAPPHPTAQEIFTARVRIIETSIDGAIKADIVLEDPTSGDLFAAAPYTSSAVVQQANDSSRFFAVRVVGEGGMKATLGMGFEERSDALDWNIALSEMRKVLGFEQGGQGKGGAAEEAEKQDFSLKEGESIHIQVGSRGSRRPEASDSTSTGDNSAALFSIAPPPGSAGTTHSDAPSIAPPPAASGKTAQELGFDDGEFGEFQ</sequence>
<gene>
    <name evidence="3" type="ORF">LTR09_008907</name>
</gene>
<dbReference type="Pfam" id="PF07933">
    <property type="entry name" value="DUF1681"/>
    <property type="match status" value="1"/>
</dbReference>
<dbReference type="PANTHER" id="PTHR12847">
    <property type="entry name" value="ATP-BINDING CASSETTE ABC TRANSPORTER-RELATED"/>
    <property type="match status" value="1"/>
</dbReference>
<feature type="region of interest" description="Disordered" evidence="1">
    <location>
        <begin position="171"/>
        <end position="268"/>
    </location>
</feature>
<reference evidence="3" key="1">
    <citation type="submission" date="2023-04" db="EMBL/GenBank/DDBJ databases">
        <title>Black Yeasts Isolated from many extreme environments.</title>
        <authorList>
            <person name="Coleine C."/>
            <person name="Stajich J.E."/>
            <person name="Selbmann L."/>
        </authorList>
    </citation>
    <scope>NUCLEOTIDE SEQUENCE</scope>
    <source>
        <strain evidence="3">CCFEE 5312</strain>
    </source>
</reference>
<organism evidence="3 4">
    <name type="scientific">Extremus antarcticus</name>
    <dbReference type="NCBI Taxonomy" id="702011"/>
    <lineage>
        <taxon>Eukaryota</taxon>
        <taxon>Fungi</taxon>
        <taxon>Dikarya</taxon>
        <taxon>Ascomycota</taxon>
        <taxon>Pezizomycotina</taxon>
        <taxon>Dothideomycetes</taxon>
        <taxon>Dothideomycetidae</taxon>
        <taxon>Mycosphaerellales</taxon>
        <taxon>Extremaceae</taxon>
        <taxon>Extremus</taxon>
    </lineage>
</organism>
<evidence type="ECO:0000259" key="2">
    <source>
        <dbReference type="Pfam" id="PF07933"/>
    </source>
</evidence>
<dbReference type="EMBL" id="JAWDJX010000037">
    <property type="protein sequence ID" value="KAK3049731.1"/>
    <property type="molecule type" value="Genomic_DNA"/>
</dbReference>
<evidence type="ECO:0000313" key="4">
    <source>
        <dbReference type="Proteomes" id="UP001271007"/>
    </source>
</evidence>
<evidence type="ECO:0000256" key="1">
    <source>
        <dbReference type="SAM" id="MobiDB-lite"/>
    </source>
</evidence>
<dbReference type="InterPro" id="IPR011993">
    <property type="entry name" value="PH-like_dom_sf"/>
</dbReference>
<dbReference type="InterPro" id="IPR012466">
    <property type="entry name" value="NECAP_PHear"/>
</dbReference>
<dbReference type="AlphaFoldDB" id="A0AAJ0DG87"/>
<name>A0AAJ0DG87_9PEZI</name>